<name>A0A024K785_9MYCO</name>
<dbReference type="HOGENOM" id="CLU_813636_0_0_11"/>
<evidence type="ECO:0000313" key="2">
    <source>
        <dbReference type="EMBL" id="ORX07774.1"/>
    </source>
</evidence>
<accession>A0A024K785</accession>
<sequence>MAASEHGVHLEWWYDLDRPFLAEVDLLAARSSYSTSFVTEDGVFAATVRLPRTPDAETGLADYLAPPRDWAAALPTPDEEWGIHYKDHTLGFKGVVIKRLAFSIQAGPEVVEPAIRSEWGQDLLALEILNTIDTWWENVRTWLEIATNQRLAQVGHEASDWLNPNTRTSIWTVDESGERKPLRAGGTVVQGPERVLGVTATILQDCLALAHIEPPLAWTLLRDARALQNADQYRRSVIDAATAAELAATKLVDDLLVGTESGERARLLRDRSHQGLGGKAVLLRELGQGPSEGFKTDLVARRNDAVHEGIDLKYLEWQAAFRAALALVEQGFPLPTAPGSSGPLTCYWSQAVEAQNVHSWP</sequence>
<evidence type="ECO:0000313" key="1">
    <source>
        <dbReference type="EMBL" id="CDO91348.1"/>
    </source>
</evidence>
<dbReference type="EMBL" id="HG964447">
    <property type="protein sequence ID" value="CDO91348.1"/>
    <property type="molecule type" value="Genomic_DNA"/>
</dbReference>
<keyword evidence="3" id="KW-1185">Reference proteome</keyword>
<dbReference type="Proteomes" id="UP000028880">
    <property type="component" value="Unassembled WGS sequence"/>
</dbReference>
<evidence type="ECO:0000313" key="3">
    <source>
        <dbReference type="Proteomes" id="UP000193710"/>
    </source>
</evidence>
<organism evidence="1">
    <name type="scientific">Mycobacterium triplex</name>
    <dbReference type="NCBI Taxonomy" id="47839"/>
    <lineage>
        <taxon>Bacteria</taxon>
        <taxon>Bacillati</taxon>
        <taxon>Actinomycetota</taxon>
        <taxon>Actinomycetes</taxon>
        <taxon>Mycobacteriales</taxon>
        <taxon>Mycobacteriaceae</taxon>
        <taxon>Mycobacterium</taxon>
        <taxon>Mycobacterium simiae complex</taxon>
    </lineage>
</organism>
<reference evidence="1" key="2">
    <citation type="submission" date="2014-04" db="EMBL/GenBank/DDBJ databases">
        <authorList>
            <person name="Urmite Genomes U."/>
        </authorList>
    </citation>
    <scope>NUCLEOTIDE SEQUENCE</scope>
    <source>
        <strain evidence="1">DSM 44626</strain>
    </source>
</reference>
<gene>
    <name evidence="2" type="ORF">AWC29_06425</name>
    <name evidence="1" type="ORF">BN973_05756</name>
</gene>
<dbReference type="AlphaFoldDB" id="A0A024K785"/>
<reference evidence="2 3" key="3">
    <citation type="submission" date="2016-01" db="EMBL/GenBank/DDBJ databases">
        <title>The new phylogeny of the genus Mycobacterium.</title>
        <authorList>
            <person name="Tarcisio F."/>
            <person name="Conor M."/>
            <person name="Antonella G."/>
            <person name="Elisabetta G."/>
            <person name="Giulia F.S."/>
            <person name="Sara T."/>
            <person name="Anna F."/>
            <person name="Clotilde B."/>
            <person name="Roberto B."/>
            <person name="Veronica D.S."/>
            <person name="Fabio R."/>
            <person name="Monica P."/>
            <person name="Olivier J."/>
            <person name="Enrico T."/>
            <person name="Nicola S."/>
        </authorList>
    </citation>
    <scope>NUCLEOTIDE SEQUENCE [LARGE SCALE GENOMIC DNA]</scope>
    <source>
        <strain evidence="2 3">DSM 44626</strain>
    </source>
</reference>
<reference evidence="1" key="1">
    <citation type="journal article" date="2014" name="Genome Announc.">
        <title>Draft Genome Sequence of Mycobacterium triplex DSM 44626.</title>
        <authorList>
            <person name="Sassi M."/>
            <person name="Croce O."/>
            <person name="Robert C."/>
            <person name="Raoult D."/>
            <person name="Drancourt M."/>
        </authorList>
    </citation>
    <scope>NUCLEOTIDE SEQUENCE [LARGE SCALE GENOMIC DNA]</scope>
    <source>
        <strain evidence="1">DSM 44626</strain>
    </source>
</reference>
<dbReference type="EMBL" id="LQPY01000004">
    <property type="protein sequence ID" value="ORX07774.1"/>
    <property type="molecule type" value="Genomic_DNA"/>
</dbReference>
<proteinExistence type="predicted"/>
<protein>
    <submittedName>
        <fullName evidence="1">Uncharacterized protein</fullName>
    </submittedName>
</protein>
<dbReference type="Proteomes" id="UP000193710">
    <property type="component" value="Unassembled WGS sequence"/>
</dbReference>